<organism evidence="6 7">
    <name type="scientific">Kryptolebias marmoratus</name>
    <name type="common">Mangrove killifish</name>
    <name type="synonym">Rivulus marmoratus</name>
    <dbReference type="NCBI Taxonomy" id="37003"/>
    <lineage>
        <taxon>Eukaryota</taxon>
        <taxon>Metazoa</taxon>
        <taxon>Chordata</taxon>
        <taxon>Craniata</taxon>
        <taxon>Vertebrata</taxon>
        <taxon>Euteleostomi</taxon>
        <taxon>Actinopterygii</taxon>
        <taxon>Neopterygii</taxon>
        <taxon>Teleostei</taxon>
        <taxon>Neoteleostei</taxon>
        <taxon>Acanthomorphata</taxon>
        <taxon>Ovalentaria</taxon>
        <taxon>Atherinomorphae</taxon>
        <taxon>Cyprinodontiformes</taxon>
        <taxon>Rivulidae</taxon>
        <taxon>Kryptolebias</taxon>
    </lineage>
</organism>
<dbReference type="InterPro" id="IPR029032">
    <property type="entry name" value="AhpD-like"/>
</dbReference>
<evidence type="ECO:0000313" key="6">
    <source>
        <dbReference type="Ensembl" id="ENSKMAP00000004619.1"/>
    </source>
</evidence>
<evidence type="ECO:0000313" key="7">
    <source>
        <dbReference type="Proteomes" id="UP000264800"/>
    </source>
</evidence>
<dbReference type="InterPro" id="IPR006730">
    <property type="entry name" value="Sestrin"/>
</dbReference>
<reference evidence="6" key="1">
    <citation type="submission" date="2025-08" db="UniProtKB">
        <authorList>
            <consortium name="Ensembl"/>
        </authorList>
    </citation>
    <scope>IDENTIFICATION</scope>
</reference>
<dbReference type="GO" id="GO:1901031">
    <property type="term" value="P:regulation of response to reactive oxygen species"/>
    <property type="evidence" value="ECO:0007669"/>
    <property type="project" value="InterPro"/>
</dbReference>
<protein>
    <submittedName>
        <fullName evidence="6">Sestrin 4</fullName>
    </submittedName>
</protein>
<dbReference type="GO" id="GO:1904262">
    <property type="term" value="P:negative regulation of TORC1 signaling"/>
    <property type="evidence" value="ECO:0007669"/>
    <property type="project" value="TreeGrafter"/>
</dbReference>
<dbReference type="AlphaFoldDB" id="A0A3Q3A1J2"/>
<keyword evidence="3" id="KW-0963">Cytoplasm</keyword>
<evidence type="ECO:0000256" key="4">
    <source>
        <dbReference type="ARBA" id="ARBA00023002"/>
    </source>
</evidence>
<dbReference type="RefSeq" id="XP_017263931.1">
    <property type="nucleotide sequence ID" value="XM_017408442.3"/>
</dbReference>
<comment type="similarity">
    <text evidence="2">Belongs to the sestrin family.</text>
</comment>
<proteinExistence type="inferred from homology"/>
<accession>A0A3Q3A1J2</accession>
<dbReference type="GO" id="GO:0016239">
    <property type="term" value="P:positive regulation of macroautophagy"/>
    <property type="evidence" value="ECO:0007669"/>
    <property type="project" value="TreeGrafter"/>
</dbReference>
<dbReference type="GO" id="GO:0071233">
    <property type="term" value="P:cellular response to L-leucine"/>
    <property type="evidence" value="ECO:0007669"/>
    <property type="project" value="TreeGrafter"/>
</dbReference>
<evidence type="ECO:0000256" key="2">
    <source>
        <dbReference type="ARBA" id="ARBA00008350"/>
    </source>
</evidence>
<dbReference type="KEGG" id="kmr:108231397"/>
<dbReference type="GO" id="GO:1990253">
    <property type="term" value="P:cellular response to leucine starvation"/>
    <property type="evidence" value="ECO:0007669"/>
    <property type="project" value="TreeGrafter"/>
</dbReference>
<dbReference type="CTD" id="100149048"/>
<dbReference type="GeneID" id="108231397"/>
<name>A0A3Q3A1J2_KRYMA</name>
<dbReference type="PANTHER" id="PTHR12474">
    <property type="entry name" value="P53 REGULATED PA26 NUCLEAR PROTEIN SESTRIN"/>
    <property type="match status" value="1"/>
</dbReference>
<evidence type="ECO:0000256" key="1">
    <source>
        <dbReference type="ARBA" id="ARBA00004496"/>
    </source>
</evidence>
<dbReference type="Ensembl" id="ENSKMAT00000004704.1">
    <property type="protein sequence ID" value="ENSKMAP00000004619.1"/>
    <property type="gene ID" value="ENSKMAG00000003512.1"/>
</dbReference>
<dbReference type="GO" id="GO:0016684">
    <property type="term" value="F:oxidoreductase activity, acting on peroxide as acceptor"/>
    <property type="evidence" value="ECO:0007669"/>
    <property type="project" value="TreeGrafter"/>
</dbReference>
<dbReference type="GeneTree" id="ENSGT00950000183168"/>
<dbReference type="GO" id="GO:0070728">
    <property type="term" value="F:L-leucine binding"/>
    <property type="evidence" value="ECO:0007669"/>
    <property type="project" value="TreeGrafter"/>
</dbReference>
<evidence type="ECO:0000256" key="5">
    <source>
        <dbReference type="ARBA" id="ARBA00049242"/>
    </source>
</evidence>
<sequence length="444" mass="51015">MIICTSKMEYPFRSQCQRVQKQVMVNGEKERVSLLVMKKLVSRGSVDAVSQQMASHPQYLESFLRTQHYILHMDGPLPLPYRHYIAIMAAARHHCNYLVYLHLAQFLRVGGDPLWLQGLEAAPPRLRLLDHINKVLAHQPWLTTSSHIQTLLKAGGQCWSLAELVQAVVILAHCHSLCSFVFGCNTDSDFVPLTKSPNGTPPTFCPFDAANGNANVPQSLTAPSEHIARRRSLDSSCDMVCLKERIQKSQEEQERRDERFLQTQTLQQTDMEEEEETVCFADLSRFITDADFCYQEFARRDEDRFQVLRVQDYSWEDHGFSLVNRLYSDIGHLLDDRFRSVATLPSMHSPDLKRAIWNYIHCVLGIRYDDYDYGEVNQLLARDLKLYIKAVACYPDATKTPVCPLSWTLLKASERIHVNLLIMEARLQAELLYALRAITQHMIA</sequence>
<dbReference type="GO" id="GO:0005634">
    <property type="term" value="C:nucleus"/>
    <property type="evidence" value="ECO:0007669"/>
    <property type="project" value="InterPro"/>
</dbReference>
<dbReference type="OMA" id="ILAHCHA"/>
<dbReference type="Gene3D" id="1.20.1290.10">
    <property type="entry name" value="AhpD-like"/>
    <property type="match status" value="1"/>
</dbReference>
<dbReference type="GO" id="GO:0005737">
    <property type="term" value="C:cytoplasm"/>
    <property type="evidence" value="ECO:0007669"/>
    <property type="project" value="UniProtKB-SubCell"/>
</dbReference>
<evidence type="ECO:0000256" key="3">
    <source>
        <dbReference type="ARBA" id="ARBA00022490"/>
    </source>
</evidence>
<keyword evidence="7" id="KW-1185">Reference proteome</keyword>
<dbReference type="Proteomes" id="UP000264800">
    <property type="component" value="Unplaced"/>
</dbReference>
<dbReference type="PANTHER" id="PTHR12474:SF1">
    <property type="entry name" value="SESTRIN 3"/>
    <property type="match status" value="1"/>
</dbReference>
<dbReference type="FunFam" id="1.20.1290.10:FF:000001">
    <property type="entry name" value="Sestrin 1"/>
    <property type="match status" value="1"/>
</dbReference>
<reference evidence="6" key="2">
    <citation type="submission" date="2025-09" db="UniProtKB">
        <authorList>
            <consortium name="Ensembl"/>
        </authorList>
    </citation>
    <scope>IDENTIFICATION</scope>
</reference>
<dbReference type="SUPFAM" id="SSF69118">
    <property type="entry name" value="AhpD-like"/>
    <property type="match status" value="1"/>
</dbReference>
<dbReference type="OrthoDB" id="337464at2759"/>
<dbReference type="Pfam" id="PF04636">
    <property type="entry name" value="PA26"/>
    <property type="match status" value="1"/>
</dbReference>
<keyword evidence="4" id="KW-0560">Oxidoreductase</keyword>
<comment type="catalytic activity">
    <reaction evidence="5">
        <text>a hydroperoxide + L-cysteinyl-[protein] = S-hydroxy-L-cysteinyl-[protein] + an alcohol</text>
        <dbReference type="Rhea" id="RHEA:67124"/>
        <dbReference type="Rhea" id="RHEA-COMP:10131"/>
        <dbReference type="Rhea" id="RHEA-COMP:17193"/>
        <dbReference type="ChEBI" id="CHEBI:29950"/>
        <dbReference type="ChEBI" id="CHEBI:30879"/>
        <dbReference type="ChEBI" id="CHEBI:35924"/>
        <dbReference type="ChEBI" id="CHEBI:61973"/>
    </reaction>
    <physiologicalReaction direction="left-to-right" evidence="5">
        <dbReference type="Rhea" id="RHEA:67125"/>
    </physiologicalReaction>
</comment>
<dbReference type="STRING" id="37003.ENSKMAP00000004619"/>
<comment type="subcellular location">
    <subcellularLocation>
        <location evidence="1">Cytoplasm</location>
    </subcellularLocation>
</comment>